<evidence type="ECO:0000256" key="3">
    <source>
        <dbReference type="ARBA" id="ARBA00022963"/>
    </source>
</evidence>
<protein>
    <recommendedName>
        <fullName evidence="5">Phospholipase</fullName>
        <ecNumber evidence="5">3.1.4.4</ecNumber>
    </recommendedName>
</protein>
<dbReference type="AlphaFoldDB" id="A0A6A7C6Z2"/>
<keyword evidence="3 5" id="KW-0442">Lipid degradation</keyword>
<keyword evidence="2 5" id="KW-0378">Hydrolase</keyword>
<dbReference type="InterPro" id="IPR016555">
    <property type="entry name" value="PLipase_D_euk"/>
</dbReference>
<comment type="similarity">
    <text evidence="5">Belongs to the phospholipase D family.</text>
</comment>
<feature type="compositionally biased region" description="Basic and acidic residues" evidence="6">
    <location>
        <begin position="586"/>
        <end position="596"/>
    </location>
</feature>
<evidence type="ECO:0000256" key="1">
    <source>
        <dbReference type="ARBA" id="ARBA00022737"/>
    </source>
</evidence>
<proteinExistence type="inferred from homology"/>
<dbReference type="CDD" id="cd09141">
    <property type="entry name" value="PLDc_vPLD1_2_yPLD_like_2"/>
    <property type="match status" value="1"/>
</dbReference>
<organism evidence="8 9">
    <name type="scientific">Piedraia hortae CBS 480.64</name>
    <dbReference type="NCBI Taxonomy" id="1314780"/>
    <lineage>
        <taxon>Eukaryota</taxon>
        <taxon>Fungi</taxon>
        <taxon>Dikarya</taxon>
        <taxon>Ascomycota</taxon>
        <taxon>Pezizomycotina</taxon>
        <taxon>Dothideomycetes</taxon>
        <taxon>Dothideomycetidae</taxon>
        <taxon>Capnodiales</taxon>
        <taxon>Piedraiaceae</taxon>
        <taxon>Piedraia</taxon>
    </lineage>
</organism>
<feature type="region of interest" description="Disordered" evidence="6">
    <location>
        <begin position="19"/>
        <end position="42"/>
    </location>
</feature>
<dbReference type="InterPro" id="IPR015679">
    <property type="entry name" value="PLipase_D_fam"/>
</dbReference>
<dbReference type="CDD" id="cd09138">
    <property type="entry name" value="PLDc_vPLD1_2_yPLD_like_1"/>
    <property type="match status" value="1"/>
</dbReference>
<dbReference type="SMART" id="SM00155">
    <property type="entry name" value="PLDc"/>
    <property type="match status" value="2"/>
</dbReference>
<reference evidence="8" key="1">
    <citation type="journal article" date="2020" name="Stud. Mycol.">
        <title>101 Dothideomycetes genomes: a test case for predicting lifestyles and emergence of pathogens.</title>
        <authorList>
            <person name="Haridas S."/>
            <person name="Albert R."/>
            <person name="Binder M."/>
            <person name="Bloem J."/>
            <person name="Labutti K."/>
            <person name="Salamov A."/>
            <person name="Andreopoulos B."/>
            <person name="Baker S."/>
            <person name="Barry K."/>
            <person name="Bills G."/>
            <person name="Bluhm B."/>
            <person name="Cannon C."/>
            <person name="Castanera R."/>
            <person name="Culley D."/>
            <person name="Daum C."/>
            <person name="Ezra D."/>
            <person name="Gonzalez J."/>
            <person name="Henrissat B."/>
            <person name="Kuo A."/>
            <person name="Liang C."/>
            <person name="Lipzen A."/>
            <person name="Lutzoni F."/>
            <person name="Magnuson J."/>
            <person name="Mondo S."/>
            <person name="Nolan M."/>
            <person name="Ohm R."/>
            <person name="Pangilinan J."/>
            <person name="Park H.-J."/>
            <person name="Ramirez L."/>
            <person name="Alfaro M."/>
            <person name="Sun H."/>
            <person name="Tritt A."/>
            <person name="Yoshinaga Y."/>
            <person name="Zwiers L.-H."/>
            <person name="Turgeon B."/>
            <person name="Goodwin S."/>
            <person name="Spatafora J."/>
            <person name="Crous P."/>
            <person name="Grigoriev I."/>
        </authorList>
    </citation>
    <scope>NUCLEOTIDE SEQUENCE</scope>
    <source>
        <strain evidence="8">CBS 480.64</strain>
    </source>
</reference>
<accession>A0A6A7C6Z2</accession>
<dbReference type="Pfam" id="PF00614">
    <property type="entry name" value="PLDc"/>
    <property type="match status" value="2"/>
</dbReference>
<name>A0A6A7C6Z2_9PEZI</name>
<keyword evidence="9" id="KW-1185">Reference proteome</keyword>
<dbReference type="PROSITE" id="PS50035">
    <property type="entry name" value="PLD"/>
    <property type="match status" value="2"/>
</dbReference>
<sequence>MSFLFDKVKGAINDISGSASGNASAAGLEQPQPKRRPGERFHCHSSDNRVCSHPENHHTHRFQSFAPQRAGNEVKWYVDGCSYMYAVSVALEQARESIWILDWWLSPELYLRRPPAKNEQYRLDKMLFNAAHRGVQVNIIVYKEVTQALTLSSHHTKHWLEDRDPTGNIKVFRHPDHLPDRQTMASNMWNNIKQTGLNAAKLSQLPGDFIKGVYGMSGDTILYWAHHEKLCVVDGRIGFMGGLDLCYGRWDTNQHPIADFHPNDLNEIVFPGCDYNNARIMDFADVSNWEQNKLDRRRNCRMGWSDVALCMRGPIVEDMKSHFAQRWNMIYFEKYDVRQDERYHPIDQPTSKAGIIGPPYEMGQDGVLRGEGQYENFRERMHQQLEKARSVIENRQKLSYHRFPEQEYPPGQLGGMNVQLMRSCAKWSHSTFVEHSIANAYIQTIANSQHFVYIENQFFITATGTAQYPVRNRIGAALVERIVRAARNGEPYHVIVNIPAVPGFAGDLKIDDSLGTRAIMEFQYDSICRGGNSIMEKIAEAGVDPMQYIRFYNLRNYDRIRNDSDGRSAQRETSTNYDNVGLGLDQRSRGGDEYNASREMSQQGDSARPRGGGHGWDTVSSCYMLGGEDIRNVPWDGDAESELDAFVSEQLYIHSKLLIADDRVVICGSANLNDRSQLGPHDSEIAVLIEDQEEIESRMAGRPWRATKFAAGLRRHLFRKHIGLLPPQDMEREDANYLPVGFDTNLYDWDSQEDYAVVDPVDESFLNLWNRTAATNTEMFRKVFHPVPDDTVKNWKDYENFYTKYCPPPSPKDKDGVQIQKLGHVVREEFSPGEEGLREVKECLSRIRGTLVEMPLTFLQEEDIAKEGIGLNKLTEEVYT</sequence>
<dbReference type="GO" id="GO:0004630">
    <property type="term" value="F:phospholipase D activity"/>
    <property type="evidence" value="ECO:0007669"/>
    <property type="project" value="UniProtKB-UniRule"/>
</dbReference>
<evidence type="ECO:0000256" key="6">
    <source>
        <dbReference type="SAM" id="MobiDB-lite"/>
    </source>
</evidence>
<evidence type="ECO:0000256" key="2">
    <source>
        <dbReference type="ARBA" id="ARBA00022801"/>
    </source>
</evidence>
<evidence type="ECO:0000313" key="9">
    <source>
        <dbReference type="Proteomes" id="UP000799421"/>
    </source>
</evidence>
<feature type="domain" description="PLD phosphodiesterase" evidence="7">
    <location>
        <begin position="649"/>
        <end position="676"/>
    </location>
</feature>
<feature type="region of interest" description="Disordered" evidence="6">
    <location>
        <begin position="562"/>
        <end position="614"/>
    </location>
</feature>
<dbReference type="InterPro" id="IPR001736">
    <property type="entry name" value="PLipase_D/transphosphatidylase"/>
</dbReference>
<dbReference type="OrthoDB" id="14911at2759"/>
<dbReference type="GO" id="GO:0009395">
    <property type="term" value="P:phospholipid catabolic process"/>
    <property type="evidence" value="ECO:0007669"/>
    <property type="project" value="TreeGrafter"/>
</dbReference>
<dbReference type="SUPFAM" id="SSF56024">
    <property type="entry name" value="Phospholipase D/nuclease"/>
    <property type="match status" value="2"/>
</dbReference>
<keyword evidence="1" id="KW-0677">Repeat</keyword>
<dbReference type="EMBL" id="MU005962">
    <property type="protein sequence ID" value="KAF2863254.1"/>
    <property type="molecule type" value="Genomic_DNA"/>
</dbReference>
<evidence type="ECO:0000313" key="8">
    <source>
        <dbReference type="EMBL" id="KAF2863254.1"/>
    </source>
</evidence>
<evidence type="ECO:0000259" key="7">
    <source>
        <dbReference type="PROSITE" id="PS50035"/>
    </source>
</evidence>
<feature type="domain" description="PLD phosphodiesterase" evidence="7">
    <location>
        <begin position="222"/>
        <end position="249"/>
    </location>
</feature>
<dbReference type="PIRSF" id="PIRSF009376">
    <property type="entry name" value="Phospholipase_D_euk"/>
    <property type="match status" value="1"/>
</dbReference>
<comment type="catalytic activity">
    <reaction evidence="5">
        <text>a 1,2-diacyl-sn-glycero-3-phosphocholine + H2O = a 1,2-diacyl-sn-glycero-3-phosphate + choline + H(+)</text>
        <dbReference type="Rhea" id="RHEA:14445"/>
        <dbReference type="ChEBI" id="CHEBI:15354"/>
        <dbReference type="ChEBI" id="CHEBI:15377"/>
        <dbReference type="ChEBI" id="CHEBI:15378"/>
        <dbReference type="ChEBI" id="CHEBI:57643"/>
        <dbReference type="ChEBI" id="CHEBI:58608"/>
        <dbReference type="EC" id="3.1.4.4"/>
    </reaction>
</comment>
<dbReference type="Proteomes" id="UP000799421">
    <property type="component" value="Unassembled WGS sequence"/>
</dbReference>
<evidence type="ECO:0000256" key="5">
    <source>
        <dbReference type="PIRNR" id="PIRNR009376"/>
    </source>
</evidence>
<dbReference type="GO" id="GO:0035556">
    <property type="term" value="P:intracellular signal transduction"/>
    <property type="evidence" value="ECO:0007669"/>
    <property type="project" value="InterPro"/>
</dbReference>
<gene>
    <name evidence="8" type="ORF">K470DRAFT_211388</name>
</gene>
<dbReference type="Gene3D" id="3.30.870.10">
    <property type="entry name" value="Endonuclease Chain A"/>
    <property type="match status" value="3"/>
</dbReference>
<dbReference type="GO" id="GO:0006654">
    <property type="term" value="P:phosphatidic acid biosynthetic process"/>
    <property type="evidence" value="ECO:0007669"/>
    <property type="project" value="InterPro"/>
</dbReference>
<dbReference type="EC" id="3.1.4.4" evidence="5"/>
<evidence type="ECO:0000256" key="4">
    <source>
        <dbReference type="ARBA" id="ARBA00023098"/>
    </source>
</evidence>
<keyword evidence="4" id="KW-0443">Lipid metabolism</keyword>
<dbReference type="PANTHER" id="PTHR18896:SF186">
    <property type="entry name" value="PHOSPHOLIPASE D"/>
    <property type="match status" value="1"/>
</dbReference>
<dbReference type="PANTHER" id="PTHR18896">
    <property type="entry name" value="PHOSPHOLIPASE D"/>
    <property type="match status" value="1"/>
</dbReference>